<keyword evidence="10" id="KW-1185">Reference proteome</keyword>
<keyword evidence="4 7" id="KW-0732">Signal</keyword>
<evidence type="ECO:0000313" key="10">
    <source>
        <dbReference type="Proteomes" id="UP000660729"/>
    </source>
</evidence>
<dbReference type="PANTHER" id="PTHR11802:SF116">
    <property type="entry name" value="CARBOXYPEPTIDASE"/>
    <property type="match status" value="1"/>
</dbReference>
<evidence type="ECO:0000313" key="9">
    <source>
        <dbReference type="EMBL" id="KAF7195811.1"/>
    </source>
</evidence>
<dbReference type="Pfam" id="PF00450">
    <property type="entry name" value="Peptidase_S10"/>
    <property type="match status" value="1"/>
</dbReference>
<dbReference type="SUPFAM" id="SSF53474">
    <property type="entry name" value="alpha/beta-Hydrolases"/>
    <property type="match status" value="1"/>
</dbReference>
<evidence type="ECO:0000256" key="8">
    <source>
        <dbReference type="SAM" id="MobiDB-lite"/>
    </source>
</evidence>
<proteinExistence type="inferred from homology"/>
<evidence type="ECO:0000256" key="7">
    <source>
        <dbReference type="RuleBase" id="RU361156"/>
    </source>
</evidence>
<feature type="region of interest" description="Disordered" evidence="8">
    <location>
        <begin position="20"/>
        <end position="47"/>
    </location>
</feature>
<dbReference type="GO" id="GO:0006508">
    <property type="term" value="P:proteolysis"/>
    <property type="evidence" value="ECO:0007669"/>
    <property type="project" value="UniProtKB-KW"/>
</dbReference>
<keyword evidence="2 7" id="KW-0121">Carboxypeptidase</keyword>
<evidence type="ECO:0000256" key="2">
    <source>
        <dbReference type="ARBA" id="ARBA00022645"/>
    </source>
</evidence>
<comment type="similarity">
    <text evidence="1 7">Belongs to the peptidase S10 family.</text>
</comment>
<comment type="caution">
    <text evidence="9">The sequence shown here is derived from an EMBL/GenBank/DDBJ whole genome shotgun (WGS) entry which is preliminary data.</text>
</comment>
<dbReference type="FunFam" id="3.40.50.1820:FF:000118">
    <property type="entry name" value="Carboxypeptidase"/>
    <property type="match status" value="1"/>
</dbReference>
<evidence type="ECO:0000256" key="1">
    <source>
        <dbReference type="ARBA" id="ARBA00009431"/>
    </source>
</evidence>
<dbReference type="Gene3D" id="3.40.50.1820">
    <property type="entry name" value="alpha/beta hydrolase"/>
    <property type="match status" value="1"/>
</dbReference>
<keyword evidence="5 7" id="KW-0378">Hydrolase</keyword>
<keyword evidence="6" id="KW-0325">Glycoprotein</keyword>
<reference evidence="9" key="1">
    <citation type="submission" date="2020-04" db="EMBL/GenBank/DDBJ databases">
        <title>Draft genome resource of the tomato pathogen Pseudocercospora fuligena.</title>
        <authorList>
            <person name="Zaccaron A."/>
        </authorList>
    </citation>
    <scope>NUCLEOTIDE SEQUENCE</scope>
    <source>
        <strain evidence="9">PF001</strain>
    </source>
</reference>
<accession>A0A8H6RNX4</accession>
<sequence length="545" mass="60016">MKVVTLLSVALGASGVLGLQSPHRKAPAKPKRSFDPPKLSARSTSKSTPYLTNKTKEFEVNGAKLPQVPFDIGESYAGTLPISDNSTDENRLFFWFFPSENPKASDEITIWLNGGPGCSSLDGLFQENGPFLWQSGTYSPVPNPYSWTNLTNMVYVDQPIGTGFSPAAKGAPGKIINEEIVAKDFMAFWKNFMETFDLTGRKVYITGESYAGQYIPYISYYMLDANNTEYYDVKGIQINDPSINEDNVLIYAPSVWHLNDYSNIFGLNETFMKEINERAEKCGYFKWMETALTFPPKGPLPAAPNASAPGCAVWDDIVTAEIYVNPCFNIYHLTDYCPFLWDELGFPSLGWGPNNYFNQSDVQKAINAPPTNYAICGDDDLGLNVRPGDRSVPSALGPLPHVIEKTNNVLLGHGWLDYLLLANGSLATIQNMTWNGKQGFQKRPSDPFYVPYPSNDAMVINEILNQPIPPTPLYTNLAGAGILGTTHTERGLTFCTVNGAGHEIPQYAPGAAFRQLEFLLGRIPSLSTVGPYTTQMGSKGNKTDS</sequence>
<protein>
    <recommendedName>
        <fullName evidence="7">Carboxypeptidase</fullName>
        <ecNumber evidence="7">3.4.16.-</ecNumber>
    </recommendedName>
</protein>
<dbReference type="PANTHER" id="PTHR11802">
    <property type="entry name" value="SERINE PROTEASE FAMILY S10 SERINE CARBOXYPEPTIDASE"/>
    <property type="match status" value="1"/>
</dbReference>
<dbReference type="EMBL" id="JABCIY010000036">
    <property type="protein sequence ID" value="KAF7195811.1"/>
    <property type="molecule type" value="Genomic_DNA"/>
</dbReference>
<dbReference type="Proteomes" id="UP000660729">
    <property type="component" value="Unassembled WGS sequence"/>
</dbReference>
<dbReference type="GO" id="GO:0004185">
    <property type="term" value="F:serine-type carboxypeptidase activity"/>
    <property type="evidence" value="ECO:0007669"/>
    <property type="project" value="UniProtKB-UniRule"/>
</dbReference>
<dbReference type="EC" id="3.4.16.-" evidence="7"/>
<dbReference type="InterPro" id="IPR001563">
    <property type="entry name" value="Peptidase_S10"/>
</dbReference>
<dbReference type="InterPro" id="IPR018202">
    <property type="entry name" value="Ser_caboxypep_ser_AS"/>
</dbReference>
<feature type="compositionally biased region" description="Basic residues" evidence="8">
    <location>
        <begin position="22"/>
        <end position="31"/>
    </location>
</feature>
<dbReference type="InterPro" id="IPR029058">
    <property type="entry name" value="AB_hydrolase_fold"/>
</dbReference>
<dbReference type="PROSITE" id="PS00131">
    <property type="entry name" value="CARBOXYPEPT_SER_SER"/>
    <property type="match status" value="1"/>
</dbReference>
<dbReference type="PRINTS" id="PR00724">
    <property type="entry name" value="CRBOXYPTASEC"/>
</dbReference>
<feature type="chain" id="PRO_5034356899" description="Carboxypeptidase" evidence="7">
    <location>
        <begin position="19"/>
        <end position="545"/>
    </location>
</feature>
<keyword evidence="3 7" id="KW-0645">Protease</keyword>
<feature type="signal peptide" evidence="7">
    <location>
        <begin position="1"/>
        <end position="18"/>
    </location>
</feature>
<evidence type="ECO:0000256" key="3">
    <source>
        <dbReference type="ARBA" id="ARBA00022670"/>
    </source>
</evidence>
<dbReference type="AlphaFoldDB" id="A0A8H6RNX4"/>
<evidence type="ECO:0000256" key="5">
    <source>
        <dbReference type="ARBA" id="ARBA00022801"/>
    </source>
</evidence>
<dbReference type="OrthoDB" id="443318at2759"/>
<evidence type="ECO:0000256" key="4">
    <source>
        <dbReference type="ARBA" id="ARBA00022729"/>
    </source>
</evidence>
<name>A0A8H6RNX4_9PEZI</name>
<organism evidence="9 10">
    <name type="scientific">Pseudocercospora fuligena</name>
    <dbReference type="NCBI Taxonomy" id="685502"/>
    <lineage>
        <taxon>Eukaryota</taxon>
        <taxon>Fungi</taxon>
        <taxon>Dikarya</taxon>
        <taxon>Ascomycota</taxon>
        <taxon>Pezizomycotina</taxon>
        <taxon>Dothideomycetes</taxon>
        <taxon>Dothideomycetidae</taxon>
        <taxon>Mycosphaerellales</taxon>
        <taxon>Mycosphaerellaceae</taxon>
        <taxon>Pseudocercospora</taxon>
    </lineage>
</organism>
<evidence type="ECO:0000256" key="6">
    <source>
        <dbReference type="ARBA" id="ARBA00023180"/>
    </source>
</evidence>
<gene>
    <name evidence="9" type="ORF">HII31_02828</name>
</gene>